<evidence type="ECO:0000259" key="1">
    <source>
        <dbReference type="Pfam" id="PF01287"/>
    </source>
</evidence>
<dbReference type="Gramene" id="KFK40863">
    <property type="protein sequence ID" value="KFK40863"/>
    <property type="gene ID" value="AALP_AA2G051700"/>
</dbReference>
<proteinExistence type="predicted"/>
<evidence type="ECO:0000313" key="3">
    <source>
        <dbReference type="Proteomes" id="UP000029120"/>
    </source>
</evidence>
<dbReference type="InterPro" id="IPR012340">
    <property type="entry name" value="NA-bd_OB-fold"/>
</dbReference>
<dbReference type="PANTHER" id="PTHR11673">
    <property type="entry name" value="TRANSLATION INITIATION FACTOR 5A FAMILY MEMBER"/>
    <property type="match status" value="1"/>
</dbReference>
<dbReference type="InterPro" id="IPR008991">
    <property type="entry name" value="Translation_prot_SH3-like_sf"/>
</dbReference>
<accession>A0A087HFG1</accession>
<dbReference type="InterPro" id="IPR001884">
    <property type="entry name" value="IF5A-like"/>
</dbReference>
<gene>
    <name evidence="2" type="ordered locus">AALP_Aa2g051700</name>
</gene>
<dbReference type="GO" id="GO:0045905">
    <property type="term" value="P:positive regulation of translational termination"/>
    <property type="evidence" value="ECO:0007669"/>
    <property type="project" value="InterPro"/>
</dbReference>
<dbReference type="InterPro" id="IPR020189">
    <property type="entry name" value="IF5A_C"/>
</dbReference>
<reference evidence="3" key="1">
    <citation type="journal article" date="2015" name="Nat. Plants">
        <title>Genome expansion of Arabis alpina linked with retrotransposition and reduced symmetric DNA methylation.</title>
        <authorList>
            <person name="Willing E.M."/>
            <person name="Rawat V."/>
            <person name="Mandakova T."/>
            <person name="Maumus F."/>
            <person name="James G.V."/>
            <person name="Nordstroem K.J."/>
            <person name="Becker C."/>
            <person name="Warthmann N."/>
            <person name="Chica C."/>
            <person name="Szarzynska B."/>
            <person name="Zytnicki M."/>
            <person name="Albani M.C."/>
            <person name="Kiefer C."/>
            <person name="Bergonzi S."/>
            <person name="Castaings L."/>
            <person name="Mateos J.L."/>
            <person name="Berns M.C."/>
            <person name="Bujdoso N."/>
            <person name="Piofczyk T."/>
            <person name="de Lorenzo L."/>
            <person name="Barrero-Sicilia C."/>
            <person name="Mateos I."/>
            <person name="Piednoel M."/>
            <person name="Hagmann J."/>
            <person name="Chen-Min-Tao R."/>
            <person name="Iglesias-Fernandez R."/>
            <person name="Schuster S.C."/>
            <person name="Alonso-Blanco C."/>
            <person name="Roudier F."/>
            <person name="Carbonero P."/>
            <person name="Paz-Ares J."/>
            <person name="Davis S.J."/>
            <person name="Pecinka A."/>
            <person name="Quesneville H."/>
            <person name="Colot V."/>
            <person name="Lysak M.A."/>
            <person name="Weigel D."/>
            <person name="Coupland G."/>
            <person name="Schneeberger K."/>
        </authorList>
    </citation>
    <scope>NUCLEOTIDE SEQUENCE [LARGE SCALE GENOMIC DNA]</scope>
    <source>
        <strain evidence="3">cv. Pajares</strain>
    </source>
</reference>
<organism evidence="2 3">
    <name type="scientific">Arabis alpina</name>
    <name type="common">Alpine rock-cress</name>
    <dbReference type="NCBI Taxonomy" id="50452"/>
    <lineage>
        <taxon>Eukaryota</taxon>
        <taxon>Viridiplantae</taxon>
        <taxon>Streptophyta</taxon>
        <taxon>Embryophyta</taxon>
        <taxon>Tracheophyta</taxon>
        <taxon>Spermatophyta</taxon>
        <taxon>Magnoliopsida</taxon>
        <taxon>eudicotyledons</taxon>
        <taxon>Gunneridae</taxon>
        <taxon>Pentapetalae</taxon>
        <taxon>rosids</taxon>
        <taxon>malvids</taxon>
        <taxon>Brassicales</taxon>
        <taxon>Brassicaceae</taxon>
        <taxon>Arabideae</taxon>
        <taxon>Arabis</taxon>
    </lineage>
</organism>
<dbReference type="Pfam" id="PF01287">
    <property type="entry name" value="eIF-5a"/>
    <property type="match status" value="1"/>
</dbReference>
<sequence length="170" mass="19284">MPEEVCDTGAVLNNIGGLTNIDEDEDEMPLHKKAKDMARRDLIIIWDHPCRVVRTELLPTGLISFTCMDIFNHRRVTRRLDPDDICEVPLVSRADYLCTGVCDEKDSVILESDDGSTRDDIKMPPSIVLRMQILFGLQKGREVIVTFIFNGVGAYHERHIQPQNLTSSVF</sequence>
<dbReference type="GO" id="GO:0043022">
    <property type="term" value="F:ribosome binding"/>
    <property type="evidence" value="ECO:0007669"/>
    <property type="project" value="InterPro"/>
</dbReference>
<dbReference type="GO" id="GO:0003723">
    <property type="term" value="F:RNA binding"/>
    <property type="evidence" value="ECO:0007669"/>
    <property type="project" value="InterPro"/>
</dbReference>
<protein>
    <recommendedName>
        <fullName evidence="1">Translation initiation factor 5A C-terminal domain-containing protein</fullName>
    </recommendedName>
</protein>
<dbReference type="GO" id="GO:0045901">
    <property type="term" value="P:positive regulation of translational elongation"/>
    <property type="evidence" value="ECO:0007669"/>
    <property type="project" value="InterPro"/>
</dbReference>
<dbReference type="Gene3D" id="2.40.50.140">
    <property type="entry name" value="Nucleic acid-binding proteins"/>
    <property type="match status" value="1"/>
</dbReference>
<dbReference type="eggNOG" id="KOG3271">
    <property type="taxonomic scope" value="Eukaryota"/>
</dbReference>
<evidence type="ECO:0000313" key="2">
    <source>
        <dbReference type="EMBL" id="KFK40863.1"/>
    </source>
</evidence>
<feature type="domain" description="Translation initiation factor 5A C-terminal" evidence="1">
    <location>
        <begin position="91"/>
        <end position="147"/>
    </location>
</feature>
<name>A0A087HFG1_ARAAL</name>
<keyword evidence="3" id="KW-1185">Reference proteome</keyword>
<dbReference type="EMBL" id="CM002870">
    <property type="protein sequence ID" value="KFK40863.1"/>
    <property type="molecule type" value="Genomic_DNA"/>
</dbReference>
<dbReference type="Proteomes" id="UP000029120">
    <property type="component" value="Chromosome 2"/>
</dbReference>
<dbReference type="SUPFAM" id="SSF50104">
    <property type="entry name" value="Translation proteins SH3-like domain"/>
    <property type="match status" value="1"/>
</dbReference>
<dbReference type="AlphaFoldDB" id="A0A087HFG1"/>
<dbReference type="GO" id="GO:0003746">
    <property type="term" value="F:translation elongation factor activity"/>
    <property type="evidence" value="ECO:0007669"/>
    <property type="project" value="InterPro"/>
</dbReference>